<dbReference type="Proteomes" id="UP000001744">
    <property type="component" value="Unassembled WGS sequence"/>
</dbReference>
<evidence type="ECO:0000313" key="3">
    <source>
        <dbReference type="EMBL" id="EEB09641.1"/>
    </source>
</evidence>
<keyword evidence="5" id="KW-1185">Reference proteome</keyword>
<dbReference type="Gene3D" id="1.20.58.80">
    <property type="entry name" value="Phosphotransferase system, lactose/cellobiose-type IIA subunit"/>
    <property type="match status" value="1"/>
</dbReference>
<feature type="coiled-coil region" evidence="1">
    <location>
        <begin position="320"/>
        <end position="347"/>
    </location>
</feature>
<dbReference type="GeneID" id="7050783"/>
<dbReference type="InterPro" id="IPR036181">
    <property type="entry name" value="MIT_dom_sf"/>
</dbReference>
<gene>
    <name evidence="4" type="primary">atg38</name>
    <name evidence="3" type="ORF">SJAG_04860</name>
</gene>
<feature type="region of interest" description="Disordered" evidence="2">
    <location>
        <begin position="212"/>
        <end position="238"/>
    </location>
</feature>
<proteinExistence type="predicted"/>
<keyword evidence="1" id="KW-0175">Coiled coil</keyword>
<evidence type="ECO:0000313" key="5">
    <source>
        <dbReference type="Proteomes" id="UP000001744"/>
    </source>
</evidence>
<reference evidence="3 5" key="1">
    <citation type="journal article" date="2011" name="Science">
        <title>Comparative functional genomics of the fission yeasts.</title>
        <authorList>
            <person name="Rhind N."/>
            <person name="Chen Z."/>
            <person name="Yassour M."/>
            <person name="Thompson D.A."/>
            <person name="Haas B.J."/>
            <person name="Habib N."/>
            <person name="Wapinski I."/>
            <person name="Roy S."/>
            <person name="Lin M.F."/>
            <person name="Heiman D.I."/>
            <person name="Young S.K."/>
            <person name="Furuya K."/>
            <person name="Guo Y."/>
            <person name="Pidoux A."/>
            <person name="Chen H.M."/>
            <person name="Robbertse B."/>
            <person name="Goldberg J.M."/>
            <person name="Aoki K."/>
            <person name="Bayne E.H."/>
            <person name="Berlin A.M."/>
            <person name="Desjardins C.A."/>
            <person name="Dobbs E."/>
            <person name="Dukaj L."/>
            <person name="Fan L."/>
            <person name="FitzGerald M.G."/>
            <person name="French C."/>
            <person name="Gujja S."/>
            <person name="Hansen K."/>
            <person name="Keifenheim D."/>
            <person name="Levin J.Z."/>
            <person name="Mosher R.A."/>
            <person name="Mueller C.A."/>
            <person name="Pfiffner J."/>
            <person name="Priest M."/>
            <person name="Russ C."/>
            <person name="Smialowska A."/>
            <person name="Swoboda P."/>
            <person name="Sykes S.M."/>
            <person name="Vaughn M."/>
            <person name="Vengrova S."/>
            <person name="Yoder R."/>
            <person name="Zeng Q."/>
            <person name="Allshire R."/>
            <person name="Baulcombe D."/>
            <person name="Birren B.W."/>
            <person name="Brown W."/>
            <person name="Ekwall K."/>
            <person name="Kellis M."/>
            <person name="Leatherwood J."/>
            <person name="Levin H."/>
            <person name="Margalit H."/>
            <person name="Martienssen R."/>
            <person name="Nieduszynski C.A."/>
            <person name="Spatafora J.W."/>
            <person name="Friedman N."/>
            <person name="Dalgaard J.Z."/>
            <person name="Baumann P."/>
            <person name="Niki H."/>
            <person name="Regev A."/>
            <person name="Nusbaum C."/>
        </authorList>
    </citation>
    <scope>NUCLEOTIDE SEQUENCE [LARGE SCALE GENOMIC DNA]</scope>
    <source>
        <strain evidence="5">yFS275 / FY16936</strain>
    </source>
</reference>
<evidence type="ECO:0000256" key="1">
    <source>
        <dbReference type="SAM" id="Coils"/>
    </source>
</evidence>
<dbReference type="AlphaFoldDB" id="B6K7Y7"/>
<dbReference type="SUPFAM" id="SSF116846">
    <property type="entry name" value="MIT domain"/>
    <property type="match status" value="1"/>
</dbReference>
<evidence type="ECO:0000313" key="4">
    <source>
        <dbReference type="JaponicusDB" id="SJAG_04860"/>
    </source>
</evidence>
<evidence type="ECO:0008006" key="6">
    <source>
        <dbReference type="Google" id="ProtNLM"/>
    </source>
</evidence>
<evidence type="ECO:0000256" key="2">
    <source>
        <dbReference type="SAM" id="MobiDB-lite"/>
    </source>
</evidence>
<dbReference type="JaponicusDB" id="SJAG_04860">
    <property type="gene designation" value="atg38"/>
</dbReference>
<dbReference type="HOGENOM" id="CLU_794911_0_0_1"/>
<dbReference type="RefSeq" id="XP_002175934.1">
    <property type="nucleotide sequence ID" value="XM_002175898.2"/>
</dbReference>
<protein>
    <recommendedName>
        <fullName evidence="6">MIT domain-containing protein</fullName>
    </recommendedName>
</protein>
<organism evidence="3 5">
    <name type="scientific">Schizosaccharomyces japonicus (strain yFS275 / FY16936)</name>
    <name type="common">Fission yeast</name>
    <dbReference type="NCBI Taxonomy" id="402676"/>
    <lineage>
        <taxon>Eukaryota</taxon>
        <taxon>Fungi</taxon>
        <taxon>Dikarya</taxon>
        <taxon>Ascomycota</taxon>
        <taxon>Taphrinomycotina</taxon>
        <taxon>Schizosaccharomycetes</taxon>
        <taxon>Schizosaccharomycetales</taxon>
        <taxon>Schizosaccharomycetaceae</taxon>
        <taxon>Schizosaccharomyces</taxon>
    </lineage>
</organism>
<feature type="region of interest" description="Disordered" evidence="2">
    <location>
        <begin position="252"/>
        <end position="272"/>
    </location>
</feature>
<accession>B6K7Y7</accession>
<name>B6K7Y7_SCHJY</name>
<dbReference type="VEuPathDB" id="FungiDB:SJAG_04860"/>
<dbReference type="EMBL" id="KE651167">
    <property type="protein sequence ID" value="EEB09641.1"/>
    <property type="molecule type" value="Genomic_DNA"/>
</dbReference>
<sequence>MSKSYLNKAHSYVRDGEKAELAGNLLQASKFYILAQGLFRKAYSATHSAIARESLLLLEQEFSERSQHMKSLYKASSSASEGNKSNYSLTASSSMCMSLRLSPLLASSLSNRYPVSLGTHTESMKSTSASCTDRLEPADQVPERQRQKYVSFQSRVERMSVVVGLPVAYAVTSVESNSTSPSNSPSSDESFLIVDPHDMDVDNAYVNGTLNIPPHISPLESESKPGNQYPRGDTGSLSNEFLQEDTVTIHDSYESPAPFHHPTPEESKSKHISKLRFSRPRLSLSFFRSSSRLRRNNVPKPLNVESTIEKAQSSTDLTAVHDSRQKIEDLEHQVHILQNQLQKLKRTQS</sequence>
<dbReference type="STRING" id="402676.B6K7Y7"/>